<dbReference type="InterPro" id="IPR002711">
    <property type="entry name" value="HNH"/>
</dbReference>
<dbReference type="Proteomes" id="UP001597049">
    <property type="component" value="Unassembled WGS sequence"/>
</dbReference>
<name>A0ABW3GP28_9FLAO</name>
<protein>
    <submittedName>
        <fullName evidence="2">HNH endonuclease</fullName>
    </submittedName>
</protein>
<dbReference type="Gene3D" id="1.10.30.50">
    <property type="match status" value="1"/>
</dbReference>
<keyword evidence="2" id="KW-0255">Endonuclease</keyword>
<feature type="domain" description="HNH" evidence="1">
    <location>
        <begin position="35"/>
        <end position="87"/>
    </location>
</feature>
<evidence type="ECO:0000313" key="3">
    <source>
        <dbReference type="Proteomes" id="UP001597049"/>
    </source>
</evidence>
<sequence>MNYTVIRKKSTKREDNVNHYRDYKPVLREEANKKCVYCAIDENPCGGYDHFHVEHFRPKSLKSFQNLLKDFENLFYACAICNRFKSNDWPNDPVKDHSVVSYADPNETDYNELFNIHENGKICGNFVASKYMIEKINLNRPQLINERKYILISEKSEEVIEKIESMVQKIQLEEKSPEIDKIISEMLLLSLSTQKLLFKGRVTPRYEPEEIRRTISK</sequence>
<dbReference type="Pfam" id="PF01844">
    <property type="entry name" value="HNH"/>
    <property type="match status" value="1"/>
</dbReference>
<evidence type="ECO:0000313" key="2">
    <source>
        <dbReference type="EMBL" id="MFD0932230.1"/>
    </source>
</evidence>
<keyword evidence="2" id="KW-0378">Hydrolase</keyword>
<gene>
    <name evidence="2" type="ORF">ACFQ0R_06385</name>
</gene>
<organism evidence="2 3">
    <name type="scientific">Psychroflexus salinarum</name>
    <dbReference type="NCBI Taxonomy" id="546024"/>
    <lineage>
        <taxon>Bacteria</taxon>
        <taxon>Pseudomonadati</taxon>
        <taxon>Bacteroidota</taxon>
        <taxon>Flavobacteriia</taxon>
        <taxon>Flavobacteriales</taxon>
        <taxon>Flavobacteriaceae</taxon>
        <taxon>Psychroflexus</taxon>
    </lineage>
</organism>
<keyword evidence="3" id="KW-1185">Reference proteome</keyword>
<reference evidence="3" key="1">
    <citation type="journal article" date="2019" name="Int. J. Syst. Evol. Microbiol.">
        <title>The Global Catalogue of Microorganisms (GCM) 10K type strain sequencing project: providing services to taxonomists for standard genome sequencing and annotation.</title>
        <authorList>
            <consortium name="The Broad Institute Genomics Platform"/>
            <consortium name="The Broad Institute Genome Sequencing Center for Infectious Disease"/>
            <person name="Wu L."/>
            <person name="Ma J."/>
        </authorList>
    </citation>
    <scope>NUCLEOTIDE SEQUENCE [LARGE SCALE GENOMIC DNA]</scope>
    <source>
        <strain evidence="3">CCUG 56752</strain>
    </source>
</reference>
<comment type="caution">
    <text evidence="2">The sequence shown here is derived from an EMBL/GenBank/DDBJ whole genome shotgun (WGS) entry which is preliminary data.</text>
</comment>
<evidence type="ECO:0000259" key="1">
    <source>
        <dbReference type="Pfam" id="PF01844"/>
    </source>
</evidence>
<proteinExistence type="predicted"/>
<keyword evidence="2" id="KW-0540">Nuclease</keyword>
<accession>A0ABW3GP28</accession>
<dbReference type="RefSeq" id="WP_379657559.1">
    <property type="nucleotide sequence ID" value="NZ_JBHTIV010000006.1"/>
</dbReference>
<dbReference type="GO" id="GO:0004519">
    <property type="term" value="F:endonuclease activity"/>
    <property type="evidence" value="ECO:0007669"/>
    <property type="project" value="UniProtKB-KW"/>
</dbReference>
<dbReference type="EMBL" id="JBHTIV010000006">
    <property type="protein sequence ID" value="MFD0932230.1"/>
    <property type="molecule type" value="Genomic_DNA"/>
</dbReference>